<protein>
    <submittedName>
        <fullName evidence="1">Six-hairpin glycosidase</fullName>
    </submittedName>
</protein>
<evidence type="ECO:0000313" key="1">
    <source>
        <dbReference type="EMBL" id="KAL0935746.1"/>
    </source>
</evidence>
<comment type="caution">
    <text evidence="1">The sequence shown here is derived from an EMBL/GenBank/DDBJ whole genome shotgun (WGS) entry which is preliminary data.</text>
</comment>
<keyword evidence="1" id="KW-0378">Hydrolase</keyword>
<organism evidence="1 2">
    <name type="scientific">Colletotrichum truncatum</name>
    <name type="common">Anthracnose fungus</name>
    <name type="synonym">Colletotrichum capsici</name>
    <dbReference type="NCBI Taxonomy" id="5467"/>
    <lineage>
        <taxon>Eukaryota</taxon>
        <taxon>Fungi</taxon>
        <taxon>Dikarya</taxon>
        <taxon>Ascomycota</taxon>
        <taxon>Pezizomycotina</taxon>
        <taxon>Sordariomycetes</taxon>
        <taxon>Hypocreomycetidae</taxon>
        <taxon>Glomerellales</taxon>
        <taxon>Glomerellaceae</taxon>
        <taxon>Colletotrichum</taxon>
        <taxon>Colletotrichum truncatum species complex</taxon>
    </lineage>
</organism>
<accession>A0ACC3YUX2</accession>
<dbReference type="Proteomes" id="UP000805649">
    <property type="component" value="Unassembled WGS sequence"/>
</dbReference>
<dbReference type="EMBL" id="VUJX02000006">
    <property type="protein sequence ID" value="KAL0935746.1"/>
    <property type="molecule type" value="Genomic_DNA"/>
</dbReference>
<keyword evidence="2" id="KW-1185">Reference proteome</keyword>
<proteinExistence type="predicted"/>
<evidence type="ECO:0000313" key="2">
    <source>
        <dbReference type="Proteomes" id="UP000805649"/>
    </source>
</evidence>
<gene>
    <name evidence="1" type="ORF">CTRU02_210337</name>
</gene>
<reference evidence="1 2" key="1">
    <citation type="journal article" date="2020" name="Phytopathology">
        <title>Genome Sequence Resources of Colletotrichum truncatum, C. plurivorum, C. musicola, and C. sojae: Four Species Pathogenic to Soybean (Glycine max).</title>
        <authorList>
            <person name="Rogerio F."/>
            <person name="Boufleur T.R."/>
            <person name="Ciampi-Guillardi M."/>
            <person name="Sukno S.A."/>
            <person name="Thon M.R."/>
            <person name="Massola Junior N.S."/>
            <person name="Baroncelli R."/>
        </authorList>
    </citation>
    <scope>NUCLEOTIDE SEQUENCE [LARGE SCALE GENOMIC DNA]</scope>
    <source>
        <strain evidence="1 2">CMES1059</strain>
    </source>
</reference>
<name>A0ACC3YUX2_COLTU</name>
<keyword evidence="1" id="KW-0326">Glycosidase</keyword>
<sequence>MHESSHILMSHHFFLSVTWLQVLFSINFSFFSFNHGKALPVILRTHSKLSEMVRTIDLLNSDFTVHIDRTSGAILEIVDPASDNPLNWISSPANAPWQPLGSRWGLGFADLGPNLLHRVHWNNPHIESSNGHDATLAEYCYGPLDLRVNRRLDSHTRSFTETYEFTNRGTSPLNLAAKGVTSLAIYTPFNDHYTNTTDALQARTHAHVWAHGGSSSWVKLSQMGGHGRDLGLVLTKGSLSGYSIESRDEVTHSNTRGVFLLHPSIPILEPGDSSIIEWTFFWHTGWNDFFSQCARRSSQFIHFSIPKHTLVSGESIAIRMRGSPEAVNSTTKVNGKPVRRLSEGFSYVHDAEQFGEKTLRISTGTGSDLRESLVFLNTVPQYDELIKSRIQFIVDKQQVTNPSDFLHGAYIVYDNQAEAPPFYETQQDRNAGRERVGMGVLIGRWLKKNPSSSLQESFSAYYSFVCTKLQGKDGWVYDAPVGTGTSSRKRLYNWPWVLQLHLVASSIGVPALSGKTPLERFMLTLESFYAEGGASLYAIGLPILEGLRTLESSGDKKSFERAKALFVKHGENILERGTNYPPFEVNFEQSIVAPAAIILIELYRFTGDKTWFEAAKSQVEVLLRFAGKQPDYRVHDVAIRHWDGHWFGKDRMWGDTFPHYWSTLNAIALHHYSKVTGDPTFERQADGIIRANMALFTPEGRGSCAWIYPTSVNGRAGHYKDPYANDQDWALAHLLQIEEDNNLSG</sequence>